<keyword evidence="4" id="KW-0325">Glycoprotein</keyword>
<evidence type="ECO:0000256" key="1">
    <source>
        <dbReference type="ARBA" id="ARBA00004613"/>
    </source>
</evidence>
<organism evidence="9 10">
    <name type="scientific">Parambassis ranga</name>
    <name type="common">Indian glassy fish</name>
    <dbReference type="NCBI Taxonomy" id="210632"/>
    <lineage>
        <taxon>Eukaryota</taxon>
        <taxon>Metazoa</taxon>
        <taxon>Chordata</taxon>
        <taxon>Craniata</taxon>
        <taxon>Vertebrata</taxon>
        <taxon>Euteleostomi</taxon>
        <taxon>Actinopterygii</taxon>
        <taxon>Neopterygii</taxon>
        <taxon>Teleostei</taxon>
        <taxon>Neoteleostei</taxon>
        <taxon>Acanthomorphata</taxon>
        <taxon>Ovalentaria</taxon>
        <taxon>Ambassidae</taxon>
        <taxon>Parambassis</taxon>
    </lineage>
</organism>
<keyword evidence="2" id="KW-0964">Secreted</keyword>
<evidence type="ECO:0000256" key="4">
    <source>
        <dbReference type="ARBA" id="ARBA00023180"/>
    </source>
</evidence>
<evidence type="ECO:0000259" key="8">
    <source>
        <dbReference type="Pfam" id="PF00089"/>
    </source>
</evidence>
<keyword evidence="9" id="KW-1185">Reference proteome</keyword>
<dbReference type="GeneID" id="114428797"/>
<feature type="chain" id="PRO_5028328809" description="Inactive serine protease 35" evidence="7">
    <location>
        <begin position="28"/>
        <end position="462"/>
    </location>
</feature>
<dbReference type="InterPro" id="IPR001254">
    <property type="entry name" value="Trypsin_dom"/>
</dbReference>
<dbReference type="GO" id="GO:0005576">
    <property type="term" value="C:extracellular region"/>
    <property type="evidence" value="ECO:0007669"/>
    <property type="project" value="UniProtKB-SubCell"/>
</dbReference>
<dbReference type="GO" id="GO:0004252">
    <property type="term" value="F:serine-type endopeptidase activity"/>
    <property type="evidence" value="ECO:0007669"/>
    <property type="project" value="InterPro"/>
</dbReference>
<dbReference type="InParanoid" id="A0A6P7HXK3"/>
<evidence type="ECO:0000313" key="10">
    <source>
        <dbReference type="RefSeq" id="XP_028253304.1"/>
    </source>
</evidence>
<dbReference type="PANTHER" id="PTHR15462">
    <property type="entry name" value="SERINE PROTEASE"/>
    <property type="match status" value="1"/>
</dbReference>
<dbReference type="RefSeq" id="XP_028253304.1">
    <property type="nucleotide sequence ID" value="XM_028397503.1"/>
</dbReference>
<feature type="compositionally biased region" description="Basic and acidic residues" evidence="6">
    <location>
        <begin position="215"/>
        <end position="241"/>
    </location>
</feature>
<dbReference type="SUPFAM" id="SSF50494">
    <property type="entry name" value="Trypsin-like serine proteases"/>
    <property type="match status" value="1"/>
</dbReference>
<dbReference type="OrthoDB" id="10037376at2759"/>
<dbReference type="GO" id="GO:0006508">
    <property type="term" value="P:proteolysis"/>
    <property type="evidence" value="ECO:0007669"/>
    <property type="project" value="InterPro"/>
</dbReference>
<gene>
    <name evidence="10" type="primary">LOC114428797</name>
</gene>
<evidence type="ECO:0000256" key="5">
    <source>
        <dbReference type="ARBA" id="ARBA00040309"/>
    </source>
</evidence>
<evidence type="ECO:0000256" key="3">
    <source>
        <dbReference type="ARBA" id="ARBA00022729"/>
    </source>
</evidence>
<accession>A0A6P7HXK3</accession>
<feature type="compositionally biased region" description="Basic residues" evidence="6">
    <location>
        <begin position="242"/>
        <end position="253"/>
    </location>
</feature>
<sequence length="462" mass="52167">MFAGMDLRYVMCVLFCAAALTVSAVLGQNERSDVYRWTRQSLPELLVRHTAPVNTPLFIGKEEKEDKGTTICGIECQSSLPPMDQVKQERILGYETMYENGTRTHTDVSLLGFNMTSGAHTSFHTRRKRQVYGVDGRFVISDSHFITNYPFSAAVRLSTGCSGVLISPKHVLTAARCIHDGKDYLESSRKLKVGVLQLKIKRGRFGRRRGGRRRSGGEEKAEEQLMEGGEEKNSIDGERGRRGGAGRRHRGGRGGKEGVTDRFEGRRRKLRTLSRIRRSTETGKQPVFRWTRVKQTRIPQGWILSMSSNNSVSSDYNYALLELRRPVKQRYMELGVAPAAAPLTRIHFSGFDADKSLLDGHGDEKVIYRFCSVAKESNDLMYQHCDAQPGAMGAGVYIRLRQEEEQKGKWQRRVIGVFAGHQWVDVEGGDEKDFNVAVRITPLKYAQICQWIRGDPSLCKEI</sequence>
<comment type="subcellular location">
    <subcellularLocation>
        <location evidence="1">Secreted</location>
    </subcellularLocation>
</comment>
<dbReference type="Gene3D" id="2.40.10.10">
    <property type="entry name" value="Trypsin-like serine proteases"/>
    <property type="match status" value="1"/>
</dbReference>
<dbReference type="InterPro" id="IPR050966">
    <property type="entry name" value="Glutamyl_endopeptidase"/>
</dbReference>
<evidence type="ECO:0000313" key="9">
    <source>
        <dbReference type="Proteomes" id="UP000515145"/>
    </source>
</evidence>
<feature type="signal peptide" evidence="7">
    <location>
        <begin position="1"/>
        <end position="27"/>
    </location>
</feature>
<dbReference type="PANTHER" id="PTHR15462:SF17">
    <property type="entry name" value="INACTIVE SERINE PROTEASE 35"/>
    <property type="match status" value="1"/>
</dbReference>
<feature type="domain" description="Peptidase S1" evidence="8">
    <location>
        <begin position="146"/>
        <end position="184"/>
    </location>
</feature>
<dbReference type="Pfam" id="PF00089">
    <property type="entry name" value="Trypsin"/>
    <property type="match status" value="1"/>
</dbReference>
<dbReference type="Proteomes" id="UP000515145">
    <property type="component" value="Chromosome 24"/>
</dbReference>
<evidence type="ECO:0000256" key="6">
    <source>
        <dbReference type="SAM" id="MobiDB-lite"/>
    </source>
</evidence>
<name>A0A6P7HXK3_9TELE</name>
<dbReference type="AlphaFoldDB" id="A0A6P7HXK3"/>
<proteinExistence type="predicted"/>
<reference evidence="10" key="1">
    <citation type="submission" date="2025-08" db="UniProtKB">
        <authorList>
            <consortium name="RefSeq"/>
        </authorList>
    </citation>
    <scope>IDENTIFICATION</scope>
</reference>
<feature type="region of interest" description="Disordered" evidence="6">
    <location>
        <begin position="206"/>
        <end position="260"/>
    </location>
</feature>
<dbReference type="InterPro" id="IPR009003">
    <property type="entry name" value="Peptidase_S1_PA"/>
</dbReference>
<evidence type="ECO:0000256" key="7">
    <source>
        <dbReference type="SAM" id="SignalP"/>
    </source>
</evidence>
<keyword evidence="3 7" id="KW-0732">Signal</keyword>
<dbReference type="InterPro" id="IPR043504">
    <property type="entry name" value="Peptidase_S1_PA_chymotrypsin"/>
</dbReference>
<evidence type="ECO:0000256" key="2">
    <source>
        <dbReference type="ARBA" id="ARBA00022525"/>
    </source>
</evidence>
<protein>
    <recommendedName>
        <fullName evidence="5">Inactive serine protease 35</fullName>
    </recommendedName>
</protein>